<reference evidence="2" key="1">
    <citation type="submission" date="2023-10" db="EMBL/GenBank/DDBJ databases">
        <authorList>
            <person name="Chen Y."/>
            <person name="Shah S."/>
            <person name="Dougan E. K."/>
            <person name="Thang M."/>
            <person name="Chan C."/>
        </authorList>
    </citation>
    <scope>NUCLEOTIDE SEQUENCE [LARGE SCALE GENOMIC DNA]</scope>
</reference>
<feature type="compositionally biased region" description="Basic and acidic residues" evidence="1">
    <location>
        <begin position="87"/>
        <end position="101"/>
    </location>
</feature>
<accession>A0ABN9QR32</accession>
<sequence length="125" mass="14339">MGGRRTAGEDPEEDPGGRAEDAGELVEARRRNAEKRQADEAEKARRLAERQDAELQHFRERANKQNVIAERQRGVQQEKAALSNMVRQEREAGERLAQEPRRRPRRRPATTTPRRPRSSAPALPR</sequence>
<comment type="caution">
    <text evidence="2">The sequence shown here is derived from an EMBL/GenBank/DDBJ whole genome shotgun (WGS) entry which is preliminary data.</text>
</comment>
<gene>
    <name evidence="2" type="ORF">PCOR1329_LOCUS13378</name>
</gene>
<protein>
    <recommendedName>
        <fullName evidence="4">Meiosis-specific nuclear structural protein 1</fullName>
    </recommendedName>
</protein>
<organism evidence="2 3">
    <name type="scientific">Prorocentrum cordatum</name>
    <dbReference type="NCBI Taxonomy" id="2364126"/>
    <lineage>
        <taxon>Eukaryota</taxon>
        <taxon>Sar</taxon>
        <taxon>Alveolata</taxon>
        <taxon>Dinophyceae</taxon>
        <taxon>Prorocentrales</taxon>
        <taxon>Prorocentraceae</taxon>
        <taxon>Prorocentrum</taxon>
    </lineage>
</organism>
<evidence type="ECO:0008006" key="4">
    <source>
        <dbReference type="Google" id="ProtNLM"/>
    </source>
</evidence>
<feature type="compositionally biased region" description="Basic and acidic residues" evidence="1">
    <location>
        <begin position="15"/>
        <end position="63"/>
    </location>
</feature>
<evidence type="ECO:0000313" key="3">
    <source>
        <dbReference type="Proteomes" id="UP001189429"/>
    </source>
</evidence>
<evidence type="ECO:0000313" key="2">
    <source>
        <dbReference type="EMBL" id="CAK0807530.1"/>
    </source>
</evidence>
<proteinExistence type="predicted"/>
<feature type="compositionally biased region" description="Low complexity" evidence="1">
    <location>
        <begin position="109"/>
        <end position="125"/>
    </location>
</feature>
<keyword evidence="3" id="KW-1185">Reference proteome</keyword>
<dbReference type="Proteomes" id="UP001189429">
    <property type="component" value="Unassembled WGS sequence"/>
</dbReference>
<name>A0ABN9QR32_9DINO</name>
<evidence type="ECO:0000256" key="1">
    <source>
        <dbReference type="SAM" id="MobiDB-lite"/>
    </source>
</evidence>
<feature type="region of interest" description="Disordered" evidence="1">
    <location>
        <begin position="1"/>
        <end position="125"/>
    </location>
</feature>
<dbReference type="EMBL" id="CAUYUJ010003947">
    <property type="protein sequence ID" value="CAK0807530.1"/>
    <property type="molecule type" value="Genomic_DNA"/>
</dbReference>